<reference evidence="10" key="3">
    <citation type="submission" date="2020-12" db="UniProtKB">
        <authorList>
            <consortium name="EnsemblPlants"/>
        </authorList>
    </citation>
    <scope>IDENTIFICATION</scope>
</reference>
<evidence type="ECO:0000259" key="7">
    <source>
        <dbReference type="PROSITE" id="PS50842"/>
    </source>
</evidence>
<gene>
    <name evidence="10" type="primary">LOC112279484</name>
    <name evidence="9" type="ORF">PHYPA_005504</name>
</gene>
<feature type="signal peptide" evidence="6">
    <location>
        <begin position="1"/>
        <end position="25"/>
    </location>
</feature>
<evidence type="ECO:0000256" key="5">
    <source>
        <dbReference type="ARBA" id="ARBA00023136"/>
    </source>
</evidence>
<dbReference type="Gramene" id="Pp3c3_37280V3.1">
    <property type="protein sequence ID" value="Pp3c3_37280V3.1"/>
    <property type="gene ID" value="Pp3c3_37280"/>
</dbReference>
<evidence type="ECO:0000256" key="6">
    <source>
        <dbReference type="RuleBase" id="RU365023"/>
    </source>
</evidence>
<dbReference type="EnsemblPlants" id="Pp3c3_37280V3.2">
    <property type="protein sequence ID" value="Pp3c3_37280V3.2"/>
    <property type="gene ID" value="Pp3c3_37280"/>
</dbReference>
<dbReference type="PROSITE" id="PS50843">
    <property type="entry name" value="EXPANSIN_CBD"/>
    <property type="match status" value="1"/>
</dbReference>
<dbReference type="InterPro" id="IPR036908">
    <property type="entry name" value="RlpA-like_sf"/>
</dbReference>
<evidence type="ECO:0000313" key="11">
    <source>
        <dbReference type="Proteomes" id="UP000006727"/>
    </source>
</evidence>
<dbReference type="SUPFAM" id="SSF50685">
    <property type="entry name" value="Barwin-like endoglucanases"/>
    <property type="match status" value="1"/>
</dbReference>
<name>A0A2K1KXM5_PHYPA</name>
<dbReference type="CDD" id="cd22274">
    <property type="entry name" value="DPBB_EXPA_N"/>
    <property type="match status" value="1"/>
</dbReference>
<dbReference type="PRINTS" id="PR01225">
    <property type="entry name" value="EXPANSNFAMLY"/>
</dbReference>
<keyword evidence="4 6" id="KW-0732">Signal</keyword>
<dbReference type="Pfam" id="PF03330">
    <property type="entry name" value="DPBB_1"/>
    <property type="match status" value="1"/>
</dbReference>
<keyword evidence="5" id="KW-0472">Membrane</keyword>
<dbReference type="InterPro" id="IPR007118">
    <property type="entry name" value="Expan_Lol_pI"/>
</dbReference>
<dbReference type="Pfam" id="PF01357">
    <property type="entry name" value="Expansin_C"/>
    <property type="match status" value="1"/>
</dbReference>
<dbReference type="GO" id="GO:0005576">
    <property type="term" value="C:extracellular region"/>
    <property type="evidence" value="ECO:0007669"/>
    <property type="project" value="InterPro"/>
</dbReference>
<dbReference type="InterPro" id="IPR036749">
    <property type="entry name" value="Expansin_CBD_sf"/>
</dbReference>
<keyword evidence="11" id="KW-1185">Reference proteome</keyword>
<sequence>MALRARQSSVLEVVVLVIMFGCVRMEGVEAWSGPNGWNDAHATYYGGADASGTQGGACGFGNLYSTGYGTSTAALSQALFNSGLTCGACFELACDPSGSKYCYKGSSIVVTATNFCPSGSEGGWCDSPKQHFDLSQPVFNKIAQQAGGVIPVKYRRVPCRKSGGMRFTINGNPYFILVLVTNVGGAGDVQQLSLKGSSTGWYTMSRNWGQQWEFRGNSALVGQALSFRVVTSDGAEAVSYDAASENWSFSQTFEGINF</sequence>
<dbReference type="RefSeq" id="XP_024369733.1">
    <property type="nucleotide sequence ID" value="XM_024513965.2"/>
</dbReference>
<dbReference type="AlphaFoldDB" id="A0A2K1KXM5"/>
<dbReference type="PANTHER" id="PTHR31867">
    <property type="entry name" value="EXPANSIN-A15"/>
    <property type="match status" value="1"/>
</dbReference>
<dbReference type="InterPro" id="IPR007117">
    <property type="entry name" value="Expansin_CBD"/>
</dbReference>
<comment type="similarity">
    <text evidence="1 6">Belongs to the expansin family. Expansin A subfamily.</text>
</comment>
<dbReference type="PRINTS" id="PR01226">
    <property type="entry name" value="EXPANSIN"/>
</dbReference>
<dbReference type="InterPro" id="IPR009009">
    <property type="entry name" value="RlpA-like_DPBB"/>
</dbReference>
<evidence type="ECO:0000259" key="8">
    <source>
        <dbReference type="PROSITE" id="PS50843"/>
    </source>
</evidence>
<dbReference type="Gene3D" id="2.60.40.760">
    <property type="entry name" value="Expansin, cellulose-binding-like domain"/>
    <property type="match status" value="1"/>
</dbReference>
<evidence type="ECO:0000256" key="1">
    <source>
        <dbReference type="ARBA" id="ARBA00005392"/>
    </source>
</evidence>
<feature type="chain" id="PRO_5043074879" description="Expansin" evidence="6">
    <location>
        <begin position="26"/>
        <end position="258"/>
    </location>
</feature>
<dbReference type="InterPro" id="IPR002963">
    <property type="entry name" value="Expansin"/>
</dbReference>
<dbReference type="Proteomes" id="UP000006727">
    <property type="component" value="Chromosome 3"/>
</dbReference>
<reference evidence="9 11" key="2">
    <citation type="journal article" date="2018" name="Plant J.">
        <title>The Physcomitrella patens chromosome-scale assembly reveals moss genome structure and evolution.</title>
        <authorList>
            <person name="Lang D."/>
            <person name="Ullrich K.K."/>
            <person name="Murat F."/>
            <person name="Fuchs J."/>
            <person name="Jenkins J."/>
            <person name="Haas F.B."/>
            <person name="Piednoel M."/>
            <person name="Gundlach H."/>
            <person name="Van Bel M."/>
            <person name="Meyberg R."/>
            <person name="Vives C."/>
            <person name="Morata J."/>
            <person name="Symeonidi A."/>
            <person name="Hiss M."/>
            <person name="Muchero W."/>
            <person name="Kamisugi Y."/>
            <person name="Saleh O."/>
            <person name="Blanc G."/>
            <person name="Decker E.L."/>
            <person name="van Gessel N."/>
            <person name="Grimwood J."/>
            <person name="Hayes R.D."/>
            <person name="Graham S.W."/>
            <person name="Gunter L.E."/>
            <person name="McDaniel S.F."/>
            <person name="Hoernstein S.N.W."/>
            <person name="Larsson A."/>
            <person name="Li F.W."/>
            <person name="Perroud P.F."/>
            <person name="Phillips J."/>
            <person name="Ranjan P."/>
            <person name="Rokshar D.S."/>
            <person name="Rothfels C.J."/>
            <person name="Schneider L."/>
            <person name="Shu S."/>
            <person name="Stevenson D.W."/>
            <person name="Thummler F."/>
            <person name="Tillich M."/>
            <person name="Villarreal Aguilar J.C."/>
            <person name="Widiez T."/>
            <person name="Wong G.K."/>
            <person name="Wymore A."/>
            <person name="Zhang Y."/>
            <person name="Zimmer A.D."/>
            <person name="Quatrano R.S."/>
            <person name="Mayer K.F.X."/>
            <person name="Goodstein D."/>
            <person name="Casacuberta J.M."/>
            <person name="Vandepoele K."/>
            <person name="Reski R."/>
            <person name="Cuming A.C."/>
            <person name="Tuskan G.A."/>
            <person name="Maumus F."/>
            <person name="Salse J."/>
            <person name="Schmutz J."/>
            <person name="Rensing S.A."/>
        </authorList>
    </citation>
    <scope>NUCLEOTIDE SEQUENCE [LARGE SCALE GENOMIC DNA]</scope>
    <source>
        <strain evidence="10 11">cv. Gransden 2004</strain>
    </source>
</reference>
<protein>
    <recommendedName>
        <fullName evidence="6">Expansin</fullName>
    </recommendedName>
</protein>
<dbReference type="InterPro" id="IPR007112">
    <property type="entry name" value="Expansin/allergen_DPBB_dom"/>
</dbReference>
<dbReference type="OrthoDB" id="5823761at2759"/>
<keyword evidence="2 6" id="KW-0134">Cell wall</keyword>
<dbReference type="EMBL" id="ABEU02000003">
    <property type="protein sequence ID" value="PNR58509.1"/>
    <property type="molecule type" value="Genomic_DNA"/>
</dbReference>
<keyword evidence="3 6" id="KW-0964">Secreted</keyword>
<comment type="subcellular location">
    <subcellularLocation>
        <location evidence="6">Secreted</location>
        <location evidence="6">Cell wall</location>
    </subcellularLocation>
    <subcellularLocation>
        <location evidence="6">Membrane</location>
        <topology evidence="6">Peripheral membrane protein</topology>
    </subcellularLocation>
</comment>
<dbReference type="SMART" id="SM00837">
    <property type="entry name" value="DPBB_1"/>
    <property type="match status" value="1"/>
</dbReference>
<dbReference type="GeneID" id="112279484"/>
<accession>A0A2K1KXM5</accession>
<evidence type="ECO:0000313" key="9">
    <source>
        <dbReference type="EMBL" id="PNR58509.1"/>
    </source>
</evidence>
<dbReference type="KEGG" id="ppp:112279484"/>
<dbReference type="EnsemblPlants" id="Pp3c3_37280V3.1">
    <property type="protein sequence ID" value="Pp3c3_37280V3.1"/>
    <property type="gene ID" value="Pp3c3_37280"/>
</dbReference>
<comment type="function">
    <text evidence="6">Causes loosening and extension of plant cell walls by disrupting non-covalent bonding between cellulose microfibrils and matrix glucans. No enzymatic activity has been found.</text>
</comment>
<organism evidence="9">
    <name type="scientific">Physcomitrium patens</name>
    <name type="common">Spreading-leaved earth moss</name>
    <name type="synonym">Physcomitrella patens</name>
    <dbReference type="NCBI Taxonomy" id="3218"/>
    <lineage>
        <taxon>Eukaryota</taxon>
        <taxon>Viridiplantae</taxon>
        <taxon>Streptophyta</taxon>
        <taxon>Embryophyta</taxon>
        <taxon>Bryophyta</taxon>
        <taxon>Bryophytina</taxon>
        <taxon>Bryopsida</taxon>
        <taxon>Funariidae</taxon>
        <taxon>Funariales</taxon>
        <taxon>Funariaceae</taxon>
        <taxon>Physcomitrium</taxon>
    </lineage>
</organism>
<evidence type="ECO:0000313" key="10">
    <source>
        <dbReference type="EnsemblPlants" id="Pp3c3_37280V3.1"/>
    </source>
</evidence>
<feature type="domain" description="Expansin-like EG45" evidence="7">
    <location>
        <begin position="55"/>
        <end position="164"/>
    </location>
</feature>
<dbReference type="OMA" id="MEGVEAW"/>
<dbReference type="Gramene" id="Pp3c3_37280V3.2">
    <property type="protein sequence ID" value="Pp3c3_37280V3.2"/>
    <property type="gene ID" value="Pp3c3_37280"/>
</dbReference>
<dbReference type="GO" id="GO:0009664">
    <property type="term" value="P:plant-type cell wall organization"/>
    <property type="evidence" value="ECO:0007669"/>
    <property type="project" value="InterPro"/>
</dbReference>
<feature type="domain" description="Expansin-like CBD" evidence="8">
    <location>
        <begin position="174"/>
        <end position="255"/>
    </location>
</feature>
<proteinExistence type="inferred from homology"/>
<dbReference type="PaxDb" id="3218-PP1S96_137V6.1"/>
<evidence type="ECO:0000256" key="2">
    <source>
        <dbReference type="ARBA" id="ARBA00022512"/>
    </source>
</evidence>
<dbReference type="SUPFAM" id="SSF49590">
    <property type="entry name" value="PHL pollen allergen"/>
    <property type="match status" value="1"/>
</dbReference>
<evidence type="ECO:0000256" key="3">
    <source>
        <dbReference type="ARBA" id="ARBA00022525"/>
    </source>
</evidence>
<dbReference type="Gene3D" id="2.40.40.10">
    <property type="entry name" value="RlpA-like domain"/>
    <property type="match status" value="1"/>
</dbReference>
<dbReference type="STRING" id="3218.A0A2K1KXM5"/>
<reference evidence="9 11" key="1">
    <citation type="journal article" date="2008" name="Science">
        <title>The Physcomitrella genome reveals evolutionary insights into the conquest of land by plants.</title>
        <authorList>
            <person name="Rensing S."/>
            <person name="Lang D."/>
            <person name="Zimmer A."/>
            <person name="Terry A."/>
            <person name="Salamov A."/>
            <person name="Shapiro H."/>
            <person name="Nishiyama T."/>
            <person name="Perroud P.-F."/>
            <person name="Lindquist E."/>
            <person name="Kamisugi Y."/>
            <person name="Tanahashi T."/>
            <person name="Sakakibara K."/>
            <person name="Fujita T."/>
            <person name="Oishi K."/>
            <person name="Shin-I T."/>
            <person name="Kuroki Y."/>
            <person name="Toyoda A."/>
            <person name="Suzuki Y."/>
            <person name="Hashimoto A."/>
            <person name="Yamaguchi K."/>
            <person name="Sugano A."/>
            <person name="Kohara Y."/>
            <person name="Fujiyama A."/>
            <person name="Anterola A."/>
            <person name="Aoki S."/>
            <person name="Ashton N."/>
            <person name="Barbazuk W.B."/>
            <person name="Barker E."/>
            <person name="Bennetzen J."/>
            <person name="Bezanilla M."/>
            <person name="Blankenship R."/>
            <person name="Cho S.H."/>
            <person name="Dutcher S."/>
            <person name="Estelle M."/>
            <person name="Fawcett J.A."/>
            <person name="Gundlach H."/>
            <person name="Hanada K."/>
            <person name="Heyl A."/>
            <person name="Hicks K.A."/>
            <person name="Hugh J."/>
            <person name="Lohr M."/>
            <person name="Mayer K."/>
            <person name="Melkozernov A."/>
            <person name="Murata T."/>
            <person name="Nelson D."/>
            <person name="Pils B."/>
            <person name="Prigge M."/>
            <person name="Reiss B."/>
            <person name="Renner T."/>
            <person name="Rombauts S."/>
            <person name="Rushton P."/>
            <person name="Sanderfoot A."/>
            <person name="Schween G."/>
            <person name="Shiu S.-H."/>
            <person name="Stueber K."/>
            <person name="Theodoulou F.L."/>
            <person name="Tu H."/>
            <person name="Van de Peer Y."/>
            <person name="Verrier P.J."/>
            <person name="Waters E."/>
            <person name="Wood A."/>
            <person name="Yang L."/>
            <person name="Cove D."/>
            <person name="Cuming A."/>
            <person name="Hasebe M."/>
            <person name="Lucas S."/>
            <person name="Mishler D.B."/>
            <person name="Reski R."/>
            <person name="Grigoriev I."/>
            <person name="Quatrano R.S."/>
            <person name="Boore J.L."/>
        </authorList>
    </citation>
    <scope>NUCLEOTIDE SEQUENCE [LARGE SCALE GENOMIC DNA]</scope>
    <source>
        <strain evidence="10 11">cv. Gransden 2004</strain>
    </source>
</reference>
<keyword evidence="6" id="KW-0961">Cell wall biogenesis/degradation</keyword>
<dbReference type="PROSITE" id="PS50842">
    <property type="entry name" value="EXPANSIN_EG45"/>
    <property type="match status" value="1"/>
</dbReference>
<dbReference type="GO" id="GO:0016020">
    <property type="term" value="C:membrane"/>
    <property type="evidence" value="ECO:0007669"/>
    <property type="project" value="UniProtKB-SubCell"/>
</dbReference>
<evidence type="ECO:0000256" key="4">
    <source>
        <dbReference type="ARBA" id="ARBA00022729"/>
    </source>
</evidence>